<dbReference type="InParanoid" id="A0A1Z5JRM5"/>
<evidence type="ECO:0000256" key="8">
    <source>
        <dbReference type="ARBA" id="ARBA00022989"/>
    </source>
</evidence>
<comment type="subcellular location">
    <subcellularLocation>
        <location evidence="1">Endoplasmic reticulum membrane</location>
        <topology evidence="1">Multi-pass membrane protein</topology>
    </subcellularLocation>
</comment>
<gene>
    <name evidence="15" type="ORF">FisN_23Lh193</name>
</gene>
<reference evidence="15 16" key="1">
    <citation type="journal article" date="2015" name="Plant Cell">
        <title>Oil accumulation by the oleaginous diatom Fistulifera solaris as revealed by the genome and transcriptome.</title>
        <authorList>
            <person name="Tanaka T."/>
            <person name="Maeda Y."/>
            <person name="Veluchamy A."/>
            <person name="Tanaka M."/>
            <person name="Abida H."/>
            <person name="Marechal E."/>
            <person name="Bowler C."/>
            <person name="Muto M."/>
            <person name="Sunaga Y."/>
            <person name="Tanaka M."/>
            <person name="Yoshino T."/>
            <person name="Taniguchi T."/>
            <person name="Fukuda Y."/>
            <person name="Nemoto M."/>
            <person name="Matsumoto M."/>
            <person name="Wong P.S."/>
            <person name="Aburatani S."/>
            <person name="Fujibuchi W."/>
        </authorList>
    </citation>
    <scope>NUCLEOTIDE SEQUENCE [LARGE SCALE GENOMIC DNA]</scope>
    <source>
        <strain evidence="15 16">JPCC DA0580</strain>
    </source>
</reference>
<dbReference type="FunCoup" id="A0A1Z5JRM5">
    <property type="interactions" value="18"/>
</dbReference>
<keyword evidence="16" id="KW-1185">Reference proteome</keyword>
<comment type="pathway">
    <text evidence="2">Lipid metabolism.</text>
</comment>
<comment type="similarity">
    <text evidence="3">Belongs to the membrane-bound acyltransferase family. Sterol o-acyltransferase subfamily.</text>
</comment>
<keyword evidence="8 13" id="KW-1133">Transmembrane helix</keyword>
<keyword evidence="7" id="KW-0256">Endoplasmic reticulum</keyword>
<accession>A0A1Z5JRM5</accession>
<dbReference type="GO" id="GO:0019432">
    <property type="term" value="P:triglyceride biosynthetic process"/>
    <property type="evidence" value="ECO:0007669"/>
    <property type="project" value="TreeGrafter"/>
</dbReference>
<keyword evidence="10 15" id="KW-0012">Acyltransferase</keyword>
<evidence type="ECO:0000256" key="6">
    <source>
        <dbReference type="ARBA" id="ARBA00022692"/>
    </source>
</evidence>
<evidence type="ECO:0000313" key="15">
    <source>
        <dbReference type="EMBL" id="GAX16675.1"/>
    </source>
</evidence>
<evidence type="ECO:0000256" key="13">
    <source>
        <dbReference type="SAM" id="Phobius"/>
    </source>
</evidence>
<dbReference type="SUPFAM" id="SSF50729">
    <property type="entry name" value="PH domain-like"/>
    <property type="match status" value="1"/>
</dbReference>
<keyword evidence="5 15" id="KW-0808">Transferase</keyword>
<keyword evidence="9 13" id="KW-0472">Membrane</keyword>
<dbReference type="Gene3D" id="2.30.29.30">
    <property type="entry name" value="Pleckstrin-homology domain (PH domain)/Phosphotyrosine-binding domain (PTB)"/>
    <property type="match status" value="1"/>
</dbReference>
<name>A0A1Z5JRM5_FISSO</name>
<dbReference type="GO" id="GO:0004144">
    <property type="term" value="F:diacylglycerol O-acyltransferase activity"/>
    <property type="evidence" value="ECO:0007669"/>
    <property type="project" value="UniProtKB-EC"/>
</dbReference>
<dbReference type="SMART" id="SM00233">
    <property type="entry name" value="PH"/>
    <property type="match status" value="1"/>
</dbReference>
<dbReference type="PANTHER" id="PTHR10408:SF7">
    <property type="entry name" value="DIACYLGLYCEROL O-ACYLTRANSFERASE 1"/>
    <property type="match status" value="1"/>
</dbReference>
<evidence type="ECO:0000256" key="5">
    <source>
        <dbReference type="ARBA" id="ARBA00022679"/>
    </source>
</evidence>
<dbReference type="PANTHER" id="PTHR10408">
    <property type="entry name" value="STEROL O-ACYLTRANSFERASE"/>
    <property type="match status" value="1"/>
</dbReference>
<comment type="caution">
    <text evidence="15">The sequence shown here is derived from an EMBL/GenBank/DDBJ whole genome shotgun (WGS) entry which is preliminary data.</text>
</comment>
<dbReference type="AlphaFoldDB" id="A0A1Z5JRM5"/>
<proteinExistence type="inferred from homology"/>
<feature type="transmembrane region" description="Helical" evidence="13">
    <location>
        <begin position="593"/>
        <end position="614"/>
    </location>
</feature>
<feature type="transmembrane region" description="Helical" evidence="13">
    <location>
        <begin position="449"/>
        <end position="469"/>
    </location>
</feature>
<evidence type="ECO:0000256" key="12">
    <source>
        <dbReference type="SAM" id="MobiDB-lite"/>
    </source>
</evidence>
<feature type="transmembrane region" description="Helical" evidence="13">
    <location>
        <begin position="718"/>
        <end position="738"/>
    </location>
</feature>
<evidence type="ECO:0000256" key="11">
    <source>
        <dbReference type="SAM" id="Coils"/>
    </source>
</evidence>
<evidence type="ECO:0000256" key="3">
    <source>
        <dbReference type="ARBA" id="ARBA00009010"/>
    </source>
</evidence>
<evidence type="ECO:0000256" key="2">
    <source>
        <dbReference type="ARBA" id="ARBA00005189"/>
    </source>
</evidence>
<evidence type="ECO:0000313" key="16">
    <source>
        <dbReference type="Proteomes" id="UP000198406"/>
    </source>
</evidence>
<dbReference type="EMBL" id="BDSP01000108">
    <property type="protein sequence ID" value="GAX16675.1"/>
    <property type="molecule type" value="Genomic_DNA"/>
</dbReference>
<evidence type="ECO:0000256" key="1">
    <source>
        <dbReference type="ARBA" id="ARBA00004477"/>
    </source>
</evidence>
<evidence type="ECO:0000256" key="7">
    <source>
        <dbReference type="ARBA" id="ARBA00022824"/>
    </source>
</evidence>
<feature type="transmembrane region" description="Helical" evidence="13">
    <location>
        <begin position="666"/>
        <end position="687"/>
    </location>
</feature>
<feature type="transmembrane region" description="Helical" evidence="13">
    <location>
        <begin position="535"/>
        <end position="557"/>
    </location>
</feature>
<dbReference type="Pfam" id="PF03062">
    <property type="entry name" value="MBOAT"/>
    <property type="match status" value="1"/>
</dbReference>
<dbReference type="Pfam" id="PF00169">
    <property type="entry name" value="PH"/>
    <property type="match status" value="1"/>
</dbReference>
<dbReference type="InterPro" id="IPR001849">
    <property type="entry name" value="PH_domain"/>
</dbReference>
<dbReference type="InterPro" id="IPR014371">
    <property type="entry name" value="Oat_ACAT_DAG_ARE"/>
</dbReference>
<dbReference type="GO" id="GO:0005789">
    <property type="term" value="C:endoplasmic reticulum membrane"/>
    <property type="evidence" value="ECO:0007669"/>
    <property type="project" value="UniProtKB-SubCell"/>
</dbReference>
<feature type="domain" description="PH" evidence="14">
    <location>
        <begin position="101"/>
        <end position="238"/>
    </location>
</feature>
<feature type="coiled-coil region" evidence="11">
    <location>
        <begin position="39"/>
        <end position="66"/>
    </location>
</feature>
<dbReference type="Proteomes" id="UP000198406">
    <property type="component" value="Unassembled WGS sequence"/>
</dbReference>
<dbReference type="EC" id="2.3.1.20" evidence="4"/>
<sequence length="754" mass="86812">MVGLPIDDSSSNNLAEKDSHEKSIDHILTGGKLGKATIERELRRRVDKLQQELQTAQEDLLRFQNAIQETDNGTAEIATPPVVAMSYSSDSNDNAPEIFLPPSKRGYLFRWVDRSIGWSGSKWALRFVTLENGNLAYYGSHTETAPRYVLSLRGCAVRDEGHKPNKRYKPTEGEDTPPRLDKPGAYFFLFSIYLRDDASPTHQDPTEDLTEITPLLRFSTDSYAEKKQWVQLISETCAYCESDAFLAEMERRQEEKQTMTLAMPEAKVGTLPPLYFAPVQQKQARHPSFTKRPTAAMFRTKSQNLDPSQVESKGYPPSKPMHRCAAPSYLSVEGPTQNYRGFFNLGVIVLIVSNIRLVLSSFKKHGFVLLRHLSEIPRLGDHPWQNFPFVSGFLLLFVFVMITYLLELGLSRRKIPQRLGMLLHYTNAHACMGVSVWIVWYLVDAPAVGAVLLLFATSTWMKLLSYVHTNEDYRSNHMKQQATFSTMIEDLDPQEARVRYPQNVTISNIFYFWAAPTLTYQIAFPRSPTVRLWKVAVILIRMVPILALFTFFVSQFVTPTLEGLVADLEANSGQYSFTMLAEYWLRLSIANTYLWLLMFYFYFHLFLNLFAELLRFGDRVFYKDWWNSSEVSAYWRLWNMPVHFWLVRHLYFPCVRMGMSKTLTTFIVFFVSAVLHEVLVSVPFHMVRPWSFLGMMMQIPLVGMTKVLSRHYPTLGNVIFWVSFCIVGQPMAVLLYTVDYQYAKHNIAAQECVV</sequence>
<keyword evidence="11" id="KW-0175">Coiled coil</keyword>
<dbReference type="PROSITE" id="PS50003">
    <property type="entry name" value="PH_DOMAIN"/>
    <property type="match status" value="1"/>
</dbReference>
<protein>
    <recommendedName>
        <fullName evidence="4">diacylglycerol O-acyltransferase</fullName>
        <ecNumber evidence="4">2.3.1.20</ecNumber>
    </recommendedName>
</protein>
<organism evidence="15 16">
    <name type="scientific">Fistulifera solaris</name>
    <name type="common">Oleaginous diatom</name>
    <dbReference type="NCBI Taxonomy" id="1519565"/>
    <lineage>
        <taxon>Eukaryota</taxon>
        <taxon>Sar</taxon>
        <taxon>Stramenopiles</taxon>
        <taxon>Ochrophyta</taxon>
        <taxon>Bacillariophyta</taxon>
        <taxon>Bacillariophyceae</taxon>
        <taxon>Bacillariophycidae</taxon>
        <taxon>Naviculales</taxon>
        <taxon>Naviculaceae</taxon>
        <taxon>Fistulifera</taxon>
    </lineage>
</organism>
<dbReference type="OrthoDB" id="10039049at2759"/>
<evidence type="ECO:0000256" key="9">
    <source>
        <dbReference type="ARBA" id="ARBA00023136"/>
    </source>
</evidence>
<evidence type="ECO:0000259" key="14">
    <source>
        <dbReference type="PROSITE" id="PS50003"/>
    </source>
</evidence>
<keyword evidence="6 13" id="KW-0812">Transmembrane</keyword>
<dbReference type="InterPro" id="IPR004299">
    <property type="entry name" value="MBOAT_fam"/>
</dbReference>
<feature type="transmembrane region" description="Helical" evidence="13">
    <location>
        <begin position="387"/>
        <end position="410"/>
    </location>
</feature>
<evidence type="ECO:0000256" key="10">
    <source>
        <dbReference type="ARBA" id="ARBA00023315"/>
    </source>
</evidence>
<dbReference type="InterPro" id="IPR011993">
    <property type="entry name" value="PH-like_dom_sf"/>
</dbReference>
<evidence type="ECO:0000256" key="4">
    <source>
        <dbReference type="ARBA" id="ARBA00013244"/>
    </source>
</evidence>
<feature type="region of interest" description="Disordered" evidence="12">
    <location>
        <begin position="1"/>
        <end position="22"/>
    </location>
</feature>
<feature type="transmembrane region" description="Helical" evidence="13">
    <location>
        <begin position="422"/>
        <end position="443"/>
    </location>
</feature>